<name>A0A9P1CXV5_9DINO</name>
<protein>
    <submittedName>
        <fullName evidence="5">Pentatricopeptide repeat-containing protein</fullName>
    </submittedName>
</protein>
<dbReference type="EMBL" id="CAMXCT010002557">
    <property type="protein sequence ID" value="CAI3998888.1"/>
    <property type="molecule type" value="Genomic_DNA"/>
</dbReference>
<dbReference type="InterPro" id="IPR011990">
    <property type="entry name" value="TPR-like_helical_dom_sf"/>
</dbReference>
<dbReference type="InterPro" id="IPR002885">
    <property type="entry name" value="PPR_rpt"/>
</dbReference>
<evidence type="ECO:0000313" key="3">
    <source>
        <dbReference type="EMBL" id="CAI3998888.1"/>
    </source>
</evidence>
<dbReference type="Pfam" id="PF13812">
    <property type="entry name" value="PPR_3"/>
    <property type="match status" value="1"/>
</dbReference>
<organism evidence="3">
    <name type="scientific">Cladocopium goreaui</name>
    <dbReference type="NCBI Taxonomy" id="2562237"/>
    <lineage>
        <taxon>Eukaryota</taxon>
        <taxon>Sar</taxon>
        <taxon>Alveolata</taxon>
        <taxon>Dinophyceae</taxon>
        <taxon>Suessiales</taxon>
        <taxon>Symbiodiniaceae</taxon>
        <taxon>Cladocopium</taxon>
    </lineage>
</organism>
<dbReference type="EMBL" id="CAMXCT030002557">
    <property type="protein sequence ID" value="CAL4786200.1"/>
    <property type="molecule type" value="Genomic_DNA"/>
</dbReference>
<comment type="caution">
    <text evidence="3">The sequence shown here is derived from an EMBL/GenBank/DDBJ whole genome shotgun (WGS) entry which is preliminary data.</text>
</comment>
<dbReference type="PANTHER" id="PTHR47447:SF17">
    <property type="entry name" value="OS12G0638900 PROTEIN"/>
    <property type="match status" value="1"/>
</dbReference>
<dbReference type="Gene3D" id="1.25.40.10">
    <property type="entry name" value="Tetratricopeptide repeat domain"/>
    <property type="match status" value="1"/>
</dbReference>
<accession>A0A9P1CXV5</accession>
<feature type="non-terminal residue" evidence="3">
    <location>
        <position position="1"/>
    </location>
</feature>
<evidence type="ECO:0000256" key="1">
    <source>
        <dbReference type="ARBA" id="ARBA00022737"/>
    </source>
</evidence>
<dbReference type="NCBIfam" id="TIGR00756">
    <property type="entry name" value="PPR"/>
    <property type="match status" value="1"/>
</dbReference>
<dbReference type="PANTHER" id="PTHR47447">
    <property type="entry name" value="OS03G0856100 PROTEIN"/>
    <property type="match status" value="1"/>
</dbReference>
<evidence type="ECO:0000313" key="4">
    <source>
        <dbReference type="EMBL" id="CAL1152263.1"/>
    </source>
</evidence>
<dbReference type="PROSITE" id="PS51375">
    <property type="entry name" value="PPR"/>
    <property type="match status" value="2"/>
</dbReference>
<dbReference type="AlphaFoldDB" id="A0A9P1CXV5"/>
<dbReference type="OrthoDB" id="185373at2759"/>
<proteinExistence type="predicted"/>
<evidence type="ECO:0000313" key="5">
    <source>
        <dbReference type="EMBL" id="CAL4786200.1"/>
    </source>
</evidence>
<reference evidence="4" key="2">
    <citation type="submission" date="2024-04" db="EMBL/GenBank/DDBJ databases">
        <authorList>
            <person name="Chen Y."/>
            <person name="Shah S."/>
            <person name="Dougan E. K."/>
            <person name="Thang M."/>
            <person name="Chan C."/>
        </authorList>
    </citation>
    <scope>NUCLEOTIDE SEQUENCE [LARGE SCALE GENOMIC DNA]</scope>
</reference>
<dbReference type="EMBL" id="CAMXCT020002557">
    <property type="protein sequence ID" value="CAL1152263.1"/>
    <property type="molecule type" value="Genomic_DNA"/>
</dbReference>
<evidence type="ECO:0000256" key="2">
    <source>
        <dbReference type="PROSITE-ProRule" id="PRU00708"/>
    </source>
</evidence>
<keyword evidence="6" id="KW-1185">Reference proteome</keyword>
<sequence length="115" mass="12399">PESHRPGSQLLLVPSGSPRFPRAGEVSRAEGLFGSMQKATLQMDVVSYGTLILAFARAGDGQGAVRTLRRCAEERIAPNVVCYGTAIQALRKEGNAMAAEALLQEMSDRRLQLKT</sequence>
<feature type="repeat" description="PPR" evidence="2">
    <location>
        <begin position="79"/>
        <end position="113"/>
    </location>
</feature>
<evidence type="ECO:0000313" key="6">
    <source>
        <dbReference type="Proteomes" id="UP001152797"/>
    </source>
</evidence>
<keyword evidence="1" id="KW-0677">Repeat</keyword>
<dbReference type="Proteomes" id="UP001152797">
    <property type="component" value="Unassembled WGS sequence"/>
</dbReference>
<feature type="repeat" description="PPR" evidence="2">
    <location>
        <begin position="44"/>
        <end position="78"/>
    </location>
</feature>
<gene>
    <name evidence="3" type="ORF">C1SCF055_LOCUS25151</name>
</gene>
<reference evidence="3" key="1">
    <citation type="submission" date="2022-10" db="EMBL/GenBank/DDBJ databases">
        <authorList>
            <person name="Chen Y."/>
            <person name="Dougan E. K."/>
            <person name="Chan C."/>
            <person name="Rhodes N."/>
            <person name="Thang M."/>
        </authorList>
    </citation>
    <scope>NUCLEOTIDE SEQUENCE</scope>
</reference>